<evidence type="ECO:0000259" key="2">
    <source>
        <dbReference type="Pfam" id="PF01106"/>
    </source>
</evidence>
<dbReference type="SUPFAM" id="SSF117916">
    <property type="entry name" value="Fe-S cluster assembly (FSCA) domain-like"/>
    <property type="match status" value="1"/>
</dbReference>
<dbReference type="Pfam" id="PF01106">
    <property type="entry name" value="NifU"/>
    <property type="match status" value="1"/>
</dbReference>
<dbReference type="InterPro" id="IPR001075">
    <property type="entry name" value="NIF_FeS_clus_asmbl_NifU_C"/>
</dbReference>
<evidence type="ECO:0000256" key="1">
    <source>
        <dbReference type="ARBA" id="ARBA00049958"/>
    </source>
</evidence>
<name>A0ABS8N636_9CLOT</name>
<reference evidence="3" key="1">
    <citation type="submission" date="2021-11" db="EMBL/GenBank/DDBJ databases">
        <authorList>
            <person name="Qingchun L."/>
            <person name="Dong Z."/>
            <person name="Zongwei Q."/>
            <person name="Jia Z."/>
            <person name="Duotao L."/>
        </authorList>
    </citation>
    <scope>NUCLEOTIDE SEQUENCE</scope>
    <source>
        <strain evidence="3">WLY-B-L2</strain>
    </source>
</reference>
<dbReference type="InterPro" id="IPR034904">
    <property type="entry name" value="FSCA_dom_sf"/>
</dbReference>
<dbReference type="PANTHER" id="PTHR11178">
    <property type="entry name" value="IRON-SULFUR CLUSTER SCAFFOLD PROTEIN NFU-RELATED"/>
    <property type="match status" value="1"/>
</dbReference>
<dbReference type="EMBL" id="JAJJPB010000012">
    <property type="protein sequence ID" value="MCC9295281.1"/>
    <property type="molecule type" value="Genomic_DNA"/>
</dbReference>
<dbReference type="RefSeq" id="WP_150355354.1">
    <property type="nucleotide sequence ID" value="NZ_JAJJPB010000012.1"/>
</dbReference>
<comment type="function">
    <text evidence="1">May be involved in the formation or repair of [Fe-S] clusters present in iron-sulfur proteins.</text>
</comment>
<accession>A0ABS8N636</accession>
<organism evidence="3 4">
    <name type="scientific">Clostridium aromativorans</name>
    <dbReference type="NCBI Taxonomy" id="2836848"/>
    <lineage>
        <taxon>Bacteria</taxon>
        <taxon>Bacillati</taxon>
        <taxon>Bacillota</taxon>
        <taxon>Clostridia</taxon>
        <taxon>Eubacteriales</taxon>
        <taxon>Clostridiaceae</taxon>
        <taxon>Clostridium</taxon>
    </lineage>
</organism>
<keyword evidence="4" id="KW-1185">Reference proteome</keyword>
<protein>
    <submittedName>
        <fullName evidence="3">NifU family protein</fullName>
    </submittedName>
</protein>
<evidence type="ECO:0000313" key="4">
    <source>
        <dbReference type="Proteomes" id="UP001165422"/>
    </source>
</evidence>
<dbReference type="Proteomes" id="UP001165422">
    <property type="component" value="Unassembled WGS sequence"/>
</dbReference>
<gene>
    <name evidence="3" type="ORF">LN736_10480</name>
</gene>
<feature type="domain" description="NIF system FeS cluster assembly NifU C-terminal" evidence="2">
    <location>
        <begin position="5"/>
        <end position="71"/>
    </location>
</feature>
<dbReference type="Gene3D" id="3.30.300.130">
    <property type="entry name" value="Fe-S cluster assembly (FSCA)"/>
    <property type="match status" value="1"/>
</dbReference>
<comment type="caution">
    <text evidence="3">The sequence shown here is derived from an EMBL/GenBank/DDBJ whole genome shotgun (WGS) entry which is preliminary data.</text>
</comment>
<proteinExistence type="predicted"/>
<sequence length="94" mass="10641">MEEKILEVIDKNIRPYLNSHNGDIQFIGVKDGVVKIRLLGQCSNCALSKDTVKNVIETSLKLKIEQVKKVEVVDYISQDTLDLAKKILNKDLDD</sequence>
<evidence type="ECO:0000313" key="3">
    <source>
        <dbReference type="EMBL" id="MCC9295281.1"/>
    </source>
</evidence>